<name>A0A6M8MXH2_9PSED</name>
<feature type="compositionally biased region" description="Polar residues" evidence="1">
    <location>
        <begin position="48"/>
        <end position="57"/>
    </location>
</feature>
<evidence type="ECO:0000313" key="2">
    <source>
        <dbReference type="EMBL" id="QKF51937.1"/>
    </source>
</evidence>
<feature type="compositionally biased region" description="Basic and acidic residues" evidence="1">
    <location>
        <begin position="161"/>
        <end position="175"/>
    </location>
</feature>
<proteinExistence type="predicted"/>
<dbReference type="AlphaFoldDB" id="A0A6M8MXH2"/>
<sequence>MKLPGLGASSPKTPDITPHASKPDAKPTPDAGKPSNTPTDSGNGGSRATGNFSNVAQGTGALASGGAAIYRADQSTQNSQYATQSTTGAVNYGGPAGSGGPSGLQNQSLAQQSPGLGNAGEQSTQNSPLLQLLDKLIGALLQSVGGGASKQPAGGDAAPTHTKDTPVAEQSHNKDGLAGAAGQVGKALWMVPGLSNVMTGIGESDGSVGGMLKGGVGGAVDTAKGAAVGLIGGGGNPVAMAAGAYGGALSETKAAPEGVRNAAGML</sequence>
<feature type="region of interest" description="Disordered" evidence="1">
    <location>
        <begin position="75"/>
        <end position="125"/>
    </location>
</feature>
<evidence type="ECO:0000256" key="1">
    <source>
        <dbReference type="SAM" id="MobiDB-lite"/>
    </source>
</evidence>
<dbReference type="Proteomes" id="UP000501989">
    <property type="component" value="Chromosome"/>
</dbReference>
<evidence type="ECO:0000313" key="3">
    <source>
        <dbReference type="Proteomes" id="UP000501989"/>
    </source>
</evidence>
<feature type="region of interest" description="Disordered" evidence="1">
    <location>
        <begin position="147"/>
        <end position="179"/>
    </location>
</feature>
<feature type="region of interest" description="Disordered" evidence="1">
    <location>
        <begin position="1"/>
        <end position="58"/>
    </location>
</feature>
<keyword evidence="3" id="KW-1185">Reference proteome</keyword>
<dbReference type="RefSeq" id="WP_172611376.1">
    <property type="nucleotide sequence ID" value="NZ_CP053746.1"/>
</dbReference>
<organism evidence="2 3">
    <name type="scientific">Pseudomonas graminis</name>
    <dbReference type="NCBI Taxonomy" id="158627"/>
    <lineage>
        <taxon>Bacteria</taxon>
        <taxon>Pseudomonadati</taxon>
        <taxon>Pseudomonadota</taxon>
        <taxon>Gammaproteobacteria</taxon>
        <taxon>Pseudomonadales</taxon>
        <taxon>Pseudomonadaceae</taxon>
        <taxon>Pseudomonas</taxon>
    </lineage>
</organism>
<reference evidence="3" key="1">
    <citation type="submission" date="2019-12" db="EMBL/GenBank/DDBJ databases">
        <title>Endophytic bacteria associated with Panax ginseng seedlings.</title>
        <authorList>
            <person name="Park J.M."/>
            <person name="Shin R."/>
            <person name="Jo S.H."/>
        </authorList>
    </citation>
    <scope>NUCLEOTIDE SEQUENCE [LARGE SCALE GENOMIC DNA]</scope>
    <source>
        <strain evidence="3">PgKB30</strain>
    </source>
</reference>
<accession>A0A6M8MXH2</accession>
<dbReference type="EMBL" id="CP053746">
    <property type="protein sequence ID" value="QKF51937.1"/>
    <property type="molecule type" value="Genomic_DNA"/>
</dbReference>
<feature type="compositionally biased region" description="Polar residues" evidence="1">
    <location>
        <begin position="104"/>
        <end position="125"/>
    </location>
</feature>
<gene>
    <name evidence="2" type="ORF">FX982_02912</name>
</gene>
<feature type="compositionally biased region" description="Polar residues" evidence="1">
    <location>
        <begin position="75"/>
        <end position="89"/>
    </location>
</feature>
<dbReference type="KEGG" id="pgg:FX982_02912"/>
<protein>
    <submittedName>
        <fullName evidence="2">Uncharacterized protein</fullName>
    </submittedName>
</protein>